<dbReference type="GO" id="GO:0003700">
    <property type="term" value="F:DNA-binding transcription factor activity"/>
    <property type="evidence" value="ECO:0007669"/>
    <property type="project" value="InterPro"/>
</dbReference>
<reference evidence="5 6" key="1">
    <citation type="journal article" date="2018" name="J. Microbiol.">
        <title>Leifsonia flava sp. nov., a novel actinobacterium isolated from the rhizosphere of Aquilegia viridiflora.</title>
        <authorList>
            <person name="Cai Y."/>
            <person name="Tao W.Z."/>
            <person name="Ma Y.J."/>
            <person name="Cheng J."/>
            <person name="Zhang M.Y."/>
            <person name="Zhang Y.X."/>
        </authorList>
    </citation>
    <scope>NUCLEOTIDE SEQUENCE [LARGE SCALE GENOMIC DNA]</scope>
    <source>
        <strain evidence="5 6">SYP-B2174</strain>
    </source>
</reference>
<evidence type="ECO:0000256" key="3">
    <source>
        <dbReference type="ARBA" id="ARBA00023163"/>
    </source>
</evidence>
<protein>
    <submittedName>
        <fullName evidence="5">Transcriptional regulator</fullName>
    </submittedName>
</protein>
<dbReference type="Pfam" id="PF19361">
    <property type="entry name" value="DUF5937"/>
    <property type="match status" value="1"/>
</dbReference>
<evidence type="ECO:0000313" key="5">
    <source>
        <dbReference type="EMBL" id="TFV96681.1"/>
    </source>
</evidence>
<dbReference type="SUPFAM" id="SSF46785">
    <property type="entry name" value="Winged helix' DNA-binding domain"/>
    <property type="match status" value="1"/>
</dbReference>
<keyword evidence="3" id="KW-0804">Transcription</keyword>
<dbReference type="InterPro" id="IPR036390">
    <property type="entry name" value="WH_DNA-bd_sf"/>
</dbReference>
<dbReference type="Proteomes" id="UP000298127">
    <property type="component" value="Unassembled WGS sequence"/>
</dbReference>
<dbReference type="SMART" id="SM00418">
    <property type="entry name" value="HTH_ARSR"/>
    <property type="match status" value="1"/>
</dbReference>
<dbReference type="EMBL" id="SPQZ01000004">
    <property type="protein sequence ID" value="TFV96681.1"/>
    <property type="molecule type" value="Genomic_DNA"/>
</dbReference>
<dbReference type="RefSeq" id="WP_135120655.1">
    <property type="nucleotide sequence ID" value="NZ_SPQZ01000004.1"/>
</dbReference>
<evidence type="ECO:0000256" key="1">
    <source>
        <dbReference type="ARBA" id="ARBA00023015"/>
    </source>
</evidence>
<dbReference type="InterPro" id="IPR045981">
    <property type="entry name" value="DUF5937"/>
</dbReference>
<gene>
    <name evidence="5" type="ORF">E4M00_11375</name>
</gene>
<dbReference type="CDD" id="cd00090">
    <property type="entry name" value="HTH_ARSR"/>
    <property type="match status" value="1"/>
</dbReference>
<keyword evidence="6" id="KW-1185">Reference proteome</keyword>
<keyword evidence="2" id="KW-0238">DNA-binding</keyword>
<evidence type="ECO:0000256" key="2">
    <source>
        <dbReference type="ARBA" id="ARBA00023125"/>
    </source>
</evidence>
<organism evidence="5 6">
    <name type="scientific">Orlajensenia leifsoniae</name>
    <dbReference type="NCBI Taxonomy" id="2561933"/>
    <lineage>
        <taxon>Bacteria</taxon>
        <taxon>Bacillati</taxon>
        <taxon>Actinomycetota</taxon>
        <taxon>Actinomycetes</taxon>
        <taxon>Micrococcales</taxon>
        <taxon>Microbacteriaceae</taxon>
        <taxon>Orlajensenia</taxon>
    </lineage>
</organism>
<comment type="caution">
    <text evidence="5">The sequence shown here is derived from an EMBL/GenBank/DDBJ whole genome shotgun (WGS) entry which is preliminary data.</text>
</comment>
<dbReference type="PANTHER" id="PTHR43132:SF6">
    <property type="entry name" value="HTH-TYPE TRANSCRIPTIONAL REPRESSOR CZRA"/>
    <property type="match status" value="1"/>
</dbReference>
<dbReference type="Gene3D" id="1.10.10.10">
    <property type="entry name" value="Winged helix-like DNA-binding domain superfamily/Winged helix DNA-binding domain"/>
    <property type="match status" value="1"/>
</dbReference>
<evidence type="ECO:0000313" key="6">
    <source>
        <dbReference type="Proteomes" id="UP000298127"/>
    </source>
</evidence>
<keyword evidence="1" id="KW-0805">Transcription regulation</keyword>
<feature type="domain" description="HTH arsR-type" evidence="4">
    <location>
        <begin position="243"/>
        <end position="318"/>
    </location>
</feature>
<dbReference type="PANTHER" id="PTHR43132">
    <property type="entry name" value="ARSENICAL RESISTANCE OPERON REPRESSOR ARSR-RELATED"/>
    <property type="match status" value="1"/>
</dbReference>
<dbReference type="GO" id="GO:0003677">
    <property type="term" value="F:DNA binding"/>
    <property type="evidence" value="ECO:0007669"/>
    <property type="project" value="UniProtKB-KW"/>
</dbReference>
<dbReference type="InterPro" id="IPR036388">
    <property type="entry name" value="WH-like_DNA-bd_sf"/>
</dbReference>
<name>A0A4Y9QVV1_9MICO</name>
<dbReference type="InterPro" id="IPR051011">
    <property type="entry name" value="Metal_resp_trans_reg"/>
</dbReference>
<accession>A0A4Y9QVV1</accession>
<evidence type="ECO:0000259" key="4">
    <source>
        <dbReference type="SMART" id="SM00418"/>
    </source>
</evidence>
<sequence length="328" mass="35860">MLRYRLTDSDFGGVHFGLSPLCELGLSLRAIKDPSLFPLQLPWLRRTEEARSRVDLETLFALIDDRLWTPDFLNPRPASPLTRIDDEFQTLARIRTSTFHRDLEAVHGRIPDALSGPPREAVARMMRALQQLWDECFAPYWPRMRAVLEADVTYRGRLIAQSGLAAMLNGVSSTVSYEKDVVSVQLRDPVDREVATGGLGLTLVPTMFTRRASAPVGSGPPMVMYPARGQGALWETERVPNPAAVAAIVGQARASLLTALAEPASSTELGVRFDVTTSAVNQHLRALRDAGLVTSTRYGHSMLYFRSELGTALLAASTDVSLVSGAGS</sequence>
<dbReference type="InterPro" id="IPR011991">
    <property type="entry name" value="ArsR-like_HTH"/>
</dbReference>
<dbReference type="InterPro" id="IPR001845">
    <property type="entry name" value="HTH_ArsR_DNA-bd_dom"/>
</dbReference>
<dbReference type="AlphaFoldDB" id="A0A4Y9QVV1"/>
<dbReference type="Pfam" id="PF12840">
    <property type="entry name" value="HTH_20"/>
    <property type="match status" value="1"/>
</dbReference>
<proteinExistence type="predicted"/>